<keyword evidence="1" id="KW-0805">Transcription regulation</keyword>
<evidence type="ECO:0000256" key="3">
    <source>
        <dbReference type="ARBA" id="ARBA00023163"/>
    </source>
</evidence>
<dbReference type="PROSITE" id="PS50995">
    <property type="entry name" value="HTH_MARR_2"/>
    <property type="match status" value="1"/>
</dbReference>
<dbReference type="AlphaFoldDB" id="A0A4Q0VNR0"/>
<dbReference type="Pfam" id="PF01047">
    <property type="entry name" value="MarR"/>
    <property type="match status" value="1"/>
</dbReference>
<organism evidence="5 6">
    <name type="scientific">Anaerobacillus alkaliphilus</name>
    <dbReference type="NCBI Taxonomy" id="1548597"/>
    <lineage>
        <taxon>Bacteria</taxon>
        <taxon>Bacillati</taxon>
        <taxon>Bacillota</taxon>
        <taxon>Bacilli</taxon>
        <taxon>Bacillales</taxon>
        <taxon>Bacillaceae</taxon>
        <taxon>Anaerobacillus</taxon>
    </lineage>
</organism>
<dbReference type="RefSeq" id="WP_129080624.1">
    <property type="nucleotide sequence ID" value="NZ_QOUX01000047.1"/>
</dbReference>
<evidence type="ECO:0000256" key="2">
    <source>
        <dbReference type="ARBA" id="ARBA00023125"/>
    </source>
</evidence>
<evidence type="ECO:0000313" key="6">
    <source>
        <dbReference type="Proteomes" id="UP000290649"/>
    </source>
</evidence>
<keyword evidence="3" id="KW-0804">Transcription</keyword>
<dbReference type="InterPro" id="IPR000835">
    <property type="entry name" value="HTH_MarR-typ"/>
</dbReference>
<dbReference type="Proteomes" id="UP000290649">
    <property type="component" value="Unassembled WGS sequence"/>
</dbReference>
<evidence type="ECO:0000256" key="1">
    <source>
        <dbReference type="ARBA" id="ARBA00023015"/>
    </source>
</evidence>
<dbReference type="SUPFAM" id="SSF46785">
    <property type="entry name" value="Winged helix' DNA-binding domain"/>
    <property type="match status" value="1"/>
</dbReference>
<dbReference type="PANTHER" id="PTHR42756">
    <property type="entry name" value="TRANSCRIPTIONAL REGULATOR, MARR"/>
    <property type="match status" value="1"/>
</dbReference>
<name>A0A4Q0VNR0_9BACI</name>
<comment type="caution">
    <text evidence="5">The sequence shown here is derived from an EMBL/GenBank/DDBJ whole genome shotgun (WGS) entry which is preliminary data.</text>
</comment>
<dbReference type="Gene3D" id="1.10.10.10">
    <property type="entry name" value="Winged helix-like DNA-binding domain superfamily/Winged helix DNA-binding domain"/>
    <property type="match status" value="1"/>
</dbReference>
<keyword evidence="6" id="KW-1185">Reference proteome</keyword>
<dbReference type="GO" id="GO:0003700">
    <property type="term" value="F:DNA-binding transcription factor activity"/>
    <property type="evidence" value="ECO:0007669"/>
    <property type="project" value="InterPro"/>
</dbReference>
<keyword evidence="2" id="KW-0238">DNA-binding</keyword>
<dbReference type="GO" id="GO:0003677">
    <property type="term" value="F:DNA binding"/>
    <property type="evidence" value="ECO:0007669"/>
    <property type="project" value="UniProtKB-KW"/>
</dbReference>
<sequence>MSVSSNELLSKSYLVYAMIRGLNFVIENDIKNQLNHEELTFPGFRNLWILYFHPNIRMTELTYLAQVNISNIFRQLTKLKEDGLVIMKNGNDARTREVSLTKEGKKIVQNFIKEHANESRLQVVQTIKKISDDDLNAFIKVASFLSTELIGSQFYEFVVRSSNEILETSL</sequence>
<evidence type="ECO:0000259" key="4">
    <source>
        <dbReference type="PROSITE" id="PS50995"/>
    </source>
</evidence>
<dbReference type="SMART" id="SM00347">
    <property type="entry name" value="HTH_MARR"/>
    <property type="match status" value="1"/>
</dbReference>
<evidence type="ECO:0000313" key="5">
    <source>
        <dbReference type="EMBL" id="RXI96656.1"/>
    </source>
</evidence>
<dbReference type="OrthoDB" id="2870446at2"/>
<dbReference type="PANTHER" id="PTHR42756:SF1">
    <property type="entry name" value="TRANSCRIPTIONAL REPRESSOR OF EMRAB OPERON"/>
    <property type="match status" value="1"/>
</dbReference>
<protein>
    <submittedName>
        <fullName evidence="5">MarR family transcriptional regulator</fullName>
    </submittedName>
</protein>
<dbReference type="InterPro" id="IPR036388">
    <property type="entry name" value="WH-like_DNA-bd_sf"/>
</dbReference>
<reference evidence="5 6" key="1">
    <citation type="journal article" date="2019" name="Int. J. Syst. Evol. Microbiol.">
        <title>Anaerobacillus alkaliphilus sp. nov., a novel alkaliphilic and moderately halophilic bacterium.</title>
        <authorList>
            <person name="Borsodi A.K."/>
            <person name="Aszalos J.M."/>
            <person name="Bihari P."/>
            <person name="Nagy I."/>
            <person name="Schumann P."/>
            <person name="Sproer C."/>
            <person name="Kovacs A.L."/>
            <person name="Boka K."/>
            <person name="Dobosy P."/>
            <person name="Ovari M."/>
            <person name="Szili-Kovacs T."/>
            <person name="Toth E."/>
        </authorList>
    </citation>
    <scope>NUCLEOTIDE SEQUENCE [LARGE SCALE GENOMIC DNA]</scope>
    <source>
        <strain evidence="5 6">B16-10</strain>
    </source>
</reference>
<feature type="domain" description="HTH marR-type" evidence="4">
    <location>
        <begin position="5"/>
        <end position="147"/>
    </location>
</feature>
<proteinExistence type="predicted"/>
<dbReference type="InterPro" id="IPR036390">
    <property type="entry name" value="WH_DNA-bd_sf"/>
</dbReference>
<accession>A0A4Q0VNR0</accession>
<dbReference type="EMBL" id="QOUX01000047">
    <property type="protein sequence ID" value="RXI96656.1"/>
    <property type="molecule type" value="Genomic_DNA"/>
</dbReference>
<gene>
    <name evidence="5" type="ORF">DS745_23445</name>
</gene>